<evidence type="ECO:0000259" key="1">
    <source>
        <dbReference type="Pfam" id="PF08241"/>
    </source>
</evidence>
<proteinExistence type="predicted"/>
<reference evidence="2 3" key="1">
    <citation type="submission" date="2019-05" db="EMBL/GenBank/DDBJ databases">
        <authorList>
            <person name="Moore K."/>
            <person name="O'Neill P."/>
            <person name="Farbos A."/>
            <person name="Studholme D.J."/>
        </authorList>
    </citation>
    <scope>NUCLEOTIDE SEQUENCE [LARGE SCALE GENOMIC DNA]</scope>
    <source>
        <strain evidence="2 3">DSM 9128</strain>
    </source>
</reference>
<dbReference type="RefSeq" id="WP_138214749.1">
    <property type="nucleotide sequence ID" value="NZ_VASG01000004.1"/>
</dbReference>
<dbReference type="PANTHER" id="PTHR43591:SF24">
    <property type="entry name" value="2-METHOXY-6-POLYPRENYL-1,4-BENZOQUINOL METHYLASE, MITOCHONDRIAL"/>
    <property type="match status" value="1"/>
</dbReference>
<dbReference type="Gene3D" id="3.40.50.150">
    <property type="entry name" value="Vaccinia Virus protein VP39"/>
    <property type="match status" value="1"/>
</dbReference>
<comment type="caution">
    <text evidence="2">The sequence shown here is derived from an EMBL/GenBank/DDBJ whole genome shotgun (WGS) entry which is preliminary data.</text>
</comment>
<sequence>MTTAVDLNALKQRQMATWASGDYAVIGTTLQIVGERLAEACDLLCDERVLDVAAGNGNVTLAAARRGCRVISTDYVPRLLELGAERARAEHLAVEFREADAEALPFEAGSFDAVVSTFGVMFTPNQPKAAAELARVCRSGGRIGLANWTPEGFIGQVFKVLSGYIPPAPGVRPPSAWGREEHLHELFGDSIGDSIGELRATRQVFNFRYRSAAHFIEVFRDWYGPLHKAFANLPEADGKLLERDLTQLLEASNRAGPSSLVVPSEYLEVVLTRR</sequence>
<dbReference type="AlphaFoldDB" id="A0A5R9A5H8"/>
<reference evidence="3" key="2">
    <citation type="submission" date="2019-06" db="EMBL/GenBank/DDBJ databases">
        <title>AzeR, a transcriptional regulator that responds to azelaic acid in Pseudomonas nitroreducens.</title>
        <authorList>
            <person name="Bez C."/>
            <person name="Javvadi S.G."/>
            <person name="Bertani I."/>
            <person name="Devescovi G."/>
            <person name="Studholme D.J."/>
            <person name="Geller A."/>
            <person name="Levy A."/>
            <person name="Venturi V."/>
        </authorList>
    </citation>
    <scope>NUCLEOTIDE SEQUENCE [LARGE SCALE GENOMIC DNA]</scope>
    <source>
        <strain evidence="3">DSM 9128</strain>
    </source>
</reference>
<name>A0A5R9A5H8_PSENT</name>
<keyword evidence="2" id="KW-0808">Transferase</keyword>
<dbReference type="PANTHER" id="PTHR43591">
    <property type="entry name" value="METHYLTRANSFERASE"/>
    <property type="match status" value="1"/>
</dbReference>
<evidence type="ECO:0000313" key="3">
    <source>
        <dbReference type="Proteomes" id="UP000307510"/>
    </source>
</evidence>
<gene>
    <name evidence="2" type="ORF">FEA48_16295</name>
</gene>
<dbReference type="EMBL" id="VASG01000004">
    <property type="protein sequence ID" value="TLP73790.1"/>
    <property type="molecule type" value="Genomic_DNA"/>
</dbReference>
<organism evidence="2 3">
    <name type="scientific">Pseudomonas nitroreducens</name>
    <dbReference type="NCBI Taxonomy" id="46680"/>
    <lineage>
        <taxon>Bacteria</taxon>
        <taxon>Pseudomonadati</taxon>
        <taxon>Pseudomonadota</taxon>
        <taxon>Gammaproteobacteria</taxon>
        <taxon>Pseudomonadales</taxon>
        <taxon>Pseudomonadaceae</taxon>
        <taxon>Pseudomonas</taxon>
    </lineage>
</organism>
<accession>A0A5R9A5H8</accession>
<dbReference type="InterPro" id="IPR029063">
    <property type="entry name" value="SAM-dependent_MTases_sf"/>
</dbReference>
<feature type="domain" description="Methyltransferase type 11" evidence="1">
    <location>
        <begin position="50"/>
        <end position="143"/>
    </location>
</feature>
<dbReference type="SUPFAM" id="SSF53335">
    <property type="entry name" value="S-adenosyl-L-methionine-dependent methyltransferases"/>
    <property type="match status" value="1"/>
</dbReference>
<dbReference type="InterPro" id="IPR013216">
    <property type="entry name" value="Methyltransf_11"/>
</dbReference>
<dbReference type="Proteomes" id="UP000307510">
    <property type="component" value="Unassembled WGS sequence"/>
</dbReference>
<dbReference type="Pfam" id="PF08241">
    <property type="entry name" value="Methyltransf_11"/>
    <property type="match status" value="1"/>
</dbReference>
<dbReference type="GO" id="GO:0032259">
    <property type="term" value="P:methylation"/>
    <property type="evidence" value="ECO:0007669"/>
    <property type="project" value="UniProtKB-KW"/>
</dbReference>
<dbReference type="GO" id="GO:0008757">
    <property type="term" value="F:S-adenosylmethionine-dependent methyltransferase activity"/>
    <property type="evidence" value="ECO:0007669"/>
    <property type="project" value="InterPro"/>
</dbReference>
<keyword evidence="2" id="KW-0489">Methyltransferase</keyword>
<protein>
    <submittedName>
        <fullName evidence="2">Class I SAM-dependent methyltransferase</fullName>
    </submittedName>
</protein>
<dbReference type="CDD" id="cd02440">
    <property type="entry name" value="AdoMet_MTases"/>
    <property type="match status" value="1"/>
</dbReference>
<evidence type="ECO:0000313" key="2">
    <source>
        <dbReference type="EMBL" id="TLP73790.1"/>
    </source>
</evidence>